<accession>A0AA42CK66</accession>
<name>A0AA42CK66_9PROT</name>
<sequence length="140" mass="15562">MFPACRRLQAAYLATDYRARVAGRGVVIRIGVRVAAVDRALARGGARAGCFVTACNPQGRLLPHPRNRRAMARLRWYLRGCRLRFAEAEGRGHGGDWPAEPSLLVFGLDRARAATLGRRWRQNAVVHVRRGQPAVLLALR</sequence>
<gene>
    <name evidence="1" type="ORF">OL599_23875</name>
</gene>
<evidence type="ECO:0000313" key="1">
    <source>
        <dbReference type="EMBL" id="MCW3477602.1"/>
    </source>
</evidence>
<dbReference type="EMBL" id="JAPDNT010000042">
    <property type="protein sequence ID" value="MCW3477602.1"/>
    <property type="molecule type" value="Genomic_DNA"/>
</dbReference>
<proteinExistence type="predicted"/>
<evidence type="ECO:0000313" key="2">
    <source>
        <dbReference type="Proteomes" id="UP001165679"/>
    </source>
</evidence>
<protein>
    <submittedName>
        <fullName evidence="1">DUF3293 domain-containing protein</fullName>
    </submittedName>
</protein>
<reference evidence="1" key="1">
    <citation type="submission" date="2022-09" db="EMBL/GenBank/DDBJ databases">
        <title>Rhodovastum sp. nov. RN2-1 isolated from soil in Seongnam, South Korea.</title>
        <authorList>
            <person name="Le N.T."/>
        </authorList>
    </citation>
    <scope>NUCLEOTIDE SEQUENCE</scope>
    <source>
        <strain evidence="1">RN2-1</strain>
    </source>
</reference>
<keyword evidence="2" id="KW-1185">Reference proteome</keyword>
<dbReference type="InterPro" id="IPR021710">
    <property type="entry name" value="DUF3293"/>
</dbReference>
<dbReference type="Pfam" id="PF11697">
    <property type="entry name" value="DUF3293"/>
    <property type="match status" value="1"/>
</dbReference>
<organism evidence="1 2">
    <name type="scientific">Limobrevibacterium gyesilva</name>
    <dbReference type="NCBI Taxonomy" id="2991712"/>
    <lineage>
        <taxon>Bacteria</taxon>
        <taxon>Pseudomonadati</taxon>
        <taxon>Pseudomonadota</taxon>
        <taxon>Alphaproteobacteria</taxon>
        <taxon>Acetobacterales</taxon>
        <taxon>Acetobacteraceae</taxon>
        <taxon>Limobrevibacterium</taxon>
    </lineage>
</organism>
<comment type="caution">
    <text evidence="1">The sequence shown here is derived from an EMBL/GenBank/DDBJ whole genome shotgun (WGS) entry which is preliminary data.</text>
</comment>
<dbReference type="RefSeq" id="WP_264716557.1">
    <property type="nucleotide sequence ID" value="NZ_JAPDNT010000042.1"/>
</dbReference>
<reference evidence="1" key="2">
    <citation type="submission" date="2022-10" db="EMBL/GenBank/DDBJ databases">
        <authorList>
            <person name="Trinh H.N."/>
        </authorList>
    </citation>
    <scope>NUCLEOTIDE SEQUENCE</scope>
    <source>
        <strain evidence="1">RN2-1</strain>
    </source>
</reference>
<dbReference type="AlphaFoldDB" id="A0AA42CK66"/>
<dbReference type="Proteomes" id="UP001165679">
    <property type="component" value="Unassembled WGS sequence"/>
</dbReference>